<keyword evidence="2" id="KW-1133">Transmembrane helix</keyword>
<keyword evidence="2" id="KW-0812">Transmembrane</keyword>
<feature type="compositionally biased region" description="Polar residues" evidence="1">
    <location>
        <begin position="61"/>
        <end position="72"/>
    </location>
</feature>
<feature type="transmembrane region" description="Helical" evidence="2">
    <location>
        <begin position="100"/>
        <end position="124"/>
    </location>
</feature>
<keyword evidence="2" id="KW-0472">Membrane</keyword>
<keyword evidence="4" id="KW-1185">Reference proteome</keyword>
<accession>A0ABR6L5N1</accession>
<evidence type="ECO:0000313" key="4">
    <source>
        <dbReference type="Proteomes" id="UP000539538"/>
    </source>
</evidence>
<dbReference type="RefSeq" id="WP_246389655.1">
    <property type="nucleotide sequence ID" value="NZ_BAAAVZ010000003.1"/>
</dbReference>
<protein>
    <submittedName>
        <fullName evidence="3">Uncharacterized protein</fullName>
    </submittedName>
</protein>
<evidence type="ECO:0000256" key="1">
    <source>
        <dbReference type="SAM" id="MobiDB-lite"/>
    </source>
</evidence>
<name>A0ABR6L5N1_9HYPH</name>
<evidence type="ECO:0000256" key="2">
    <source>
        <dbReference type="SAM" id="Phobius"/>
    </source>
</evidence>
<feature type="compositionally biased region" description="Basic residues" evidence="1">
    <location>
        <begin position="33"/>
        <end position="48"/>
    </location>
</feature>
<sequence>MVEFRTFPEILGRDHGAAFRNRNGVERQAFGARRNRQGRNKAAARRHRAETAAPDKPPQPNDGTTAMSSNTGEIDKTSARLRPAGPEKPAARKPATARDALMTCVLVLYPALATVGAIAASLLLTGTSA</sequence>
<gene>
    <name evidence="3" type="ORF">GGQ99_003873</name>
</gene>
<dbReference type="EMBL" id="JACHOT010000005">
    <property type="protein sequence ID" value="MBB4652100.1"/>
    <property type="molecule type" value="Genomic_DNA"/>
</dbReference>
<reference evidence="3 4" key="1">
    <citation type="submission" date="2020-08" db="EMBL/GenBank/DDBJ databases">
        <title>Genomic Encyclopedia of Type Strains, Phase IV (KMG-IV): sequencing the most valuable type-strain genomes for metagenomic binning, comparative biology and taxonomic classification.</title>
        <authorList>
            <person name="Goeker M."/>
        </authorList>
    </citation>
    <scope>NUCLEOTIDE SEQUENCE [LARGE SCALE GENOMIC DNA]</scope>
    <source>
        <strain evidence="3 4">DSM 7050</strain>
    </source>
</reference>
<evidence type="ECO:0000313" key="3">
    <source>
        <dbReference type="EMBL" id="MBB4652100.1"/>
    </source>
</evidence>
<organism evidence="3 4">
    <name type="scientific">Aminobacter niigataensis</name>
    <dbReference type="NCBI Taxonomy" id="83265"/>
    <lineage>
        <taxon>Bacteria</taxon>
        <taxon>Pseudomonadati</taxon>
        <taxon>Pseudomonadota</taxon>
        <taxon>Alphaproteobacteria</taxon>
        <taxon>Hyphomicrobiales</taxon>
        <taxon>Phyllobacteriaceae</taxon>
        <taxon>Aminobacter</taxon>
    </lineage>
</organism>
<proteinExistence type="predicted"/>
<dbReference type="Proteomes" id="UP000539538">
    <property type="component" value="Unassembled WGS sequence"/>
</dbReference>
<comment type="caution">
    <text evidence="3">The sequence shown here is derived from an EMBL/GenBank/DDBJ whole genome shotgun (WGS) entry which is preliminary data.</text>
</comment>
<feature type="region of interest" description="Disordered" evidence="1">
    <location>
        <begin position="21"/>
        <end position="95"/>
    </location>
</feature>